<proteinExistence type="predicted"/>
<keyword evidence="1" id="KW-0812">Transmembrane</keyword>
<accession>A0ABU7HP39</accession>
<name>A0ABU7HP39_9PSED</name>
<keyword evidence="1" id="KW-0472">Membrane</keyword>
<dbReference type="Proteomes" id="UP001335100">
    <property type="component" value="Unassembled WGS sequence"/>
</dbReference>
<evidence type="ECO:0000256" key="1">
    <source>
        <dbReference type="SAM" id="Phobius"/>
    </source>
</evidence>
<keyword evidence="1" id="KW-1133">Transmembrane helix</keyword>
<comment type="caution">
    <text evidence="2">The sequence shown here is derived from an EMBL/GenBank/DDBJ whole genome shotgun (WGS) entry which is preliminary data.</text>
</comment>
<feature type="transmembrane region" description="Helical" evidence="1">
    <location>
        <begin position="12"/>
        <end position="32"/>
    </location>
</feature>
<keyword evidence="3" id="KW-1185">Reference proteome</keyword>
<protein>
    <submittedName>
        <fullName evidence="2">Uncharacterized protein</fullName>
    </submittedName>
</protein>
<organism evidence="2 3">
    <name type="scientific">Pseudomonas ulcerans</name>
    <dbReference type="NCBI Taxonomy" id="3115852"/>
    <lineage>
        <taxon>Bacteria</taxon>
        <taxon>Pseudomonadati</taxon>
        <taxon>Pseudomonadota</taxon>
        <taxon>Gammaproteobacteria</taxon>
        <taxon>Pseudomonadales</taxon>
        <taxon>Pseudomonadaceae</taxon>
        <taxon>Pseudomonas</taxon>
    </lineage>
</organism>
<gene>
    <name evidence="2" type="ORF">V0R50_08655</name>
</gene>
<feature type="transmembrane region" description="Helical" evidence="1">
    <location>
        <begin position="38"/>
        <end position="58"/>
    </location>
</feature>
<sequence length="81" mass="9464">MRIIDTERRSFIPLRIAYLAVTVIVLVVTAIFLLDKGFWGVLAFFCVNTPLLVISVYWKDDKLKRFNETVNELSQILWPFS</sequence>
<evidence type="ECO:0000313" key="3">
    <source>
        <dbReference type="Proteomes" id="UP001335100"/>
    </source>
</evidence>
<dbReference type="RefSeq" id="WP_330074177.1">
    <property type="nucleotide sequence ID" value="NZ_JAZDQJ010000007.1"/>
</dbReference>
<reference evidence="2 3" key="1">
    <citation type="submission" date="2024-01" db="EMBL/GenBank/DDBJ databases">
        <title>Unpublished Manusciprt.</title>
        <authorList>
            <person name="Duman M."/>
            <person name="Valdes E.G."/>
            <person name="Ajmi N."/>
            <person name="Altun S."/>
            <person name="Saticioglu I.B."/>
        </authorList>
    </citation>
    <scope>NUCLEOTIDE SEQUENCE [LARGE SCALE GENOMIC DNA]</scope>
    <source>
        <strain evidence="2 3">148P</strain>
    </source>
</reference>
<dbReference type="EMBL" id="JAZDQJ010000007">
    <property type="protein sequence ID" value="MEE1933290.1"/>
    <property type="molecule type" value="Genomic_DNA"/>
</dbReference>
<evidence type="ECO:0000313" key="2">
    <source>
        <dbReference type="EMBL" id="MEE1933290.1"/>
    </source>
</evidence>